<organism evidence="1 2">
    <name type="scientific">Ardenticatena maritima</name>
    <dbReference type="NCBI Taxonomy" id="872965"/>
    <lineage>
        <taxon>Bacteria</taxon>
        <taxon>Bacillati</taxon>
        <taxon>Chloroflexota</taxon>
        <taxon>Ardenticatenia</taxon>
        <taxon>Ardenticatenales</taxon>
        <taxon>Ardenticatenaceae</taxon>
        <taxon>Ardenticatena</taxon>
    </lineage>
</organism>
<protein>
    <recommendedName>
        <fullName evidence="3">Alkyl hydroperoxide reductase subunit C/ Thiol specific antioxidant domain-containing protein</fullName>
    </recommendedName>
</protein>
<keyword evidence="2" id="KW-1185">Reference proteome</keyword>
<dbReference type="RefSeq" id="WP_054494104.1">
    <property type="nucleotide sequence ID" value="NZ_BBZA01000260.1"/>
</dbReference>
<dbReference type="InterPro" id="IPR036249">
    <property type="entry name" value="Thioredoxin-like_sf"/>
</dbReference>
<sequence>MQALETGGLPDNITAVSLDIDIYEDEDLLRAHTERHNFTWRFARATPDMVRELGDTFGQSVLNPPNEPVFIITPDGDIRLLRFGHKSVEDLKRELGLP</sequence>
<dbReference type="Gene3D" id="3.40.30.10">
    <property type="entry name" value="Glutaredoxin"/>
    <property type="match status" value="1"/>
</dbReference>
<reference evidence="1 2" key="1">
    <citation type="journal article" date="2015" name="Genome Announc.">
        <title>Draft Genome Sequence of a Heterotrophic Facultative Anaerobic Thermophilic Bacterium, Ardenticatena maritima Strain 110ST.</title>
        <authorList>
            <person name="Kawaichi S."/>
            <person name="Yoshida T."/>
            <person name="Sako Y."/>
            <person name="Nakamura R."/>
        </authorList>
    </citation>
    <scope>NUCLEOTIDE SEQUENCE [LARGE SCALE GENOMIC DNA]</scope>
    <source>
        <strain evidence="1 2">110S</strain>
    </source>
</reference>
<evidence type="ECO:0000313" key="1">
    <source>
        <dbReference type="EMBL" id="GAP64418.1"/>
    </source>
</evidence>
<accession>A0A0M9UDV2</accession>
<comment type="caution">
    <text evidence="1">The sequence shown here is derived from an EMBL/GenBank/DDBJ whole genome shotgun (WGS) entry which is preliminary data.</text>
</comment>
<reference evidence="2" key="2">
    <citation type="submission" date="2015-08" db="EMBL/GenBank/DDBJ databases">
        <title>Draft Genome Sequence of a Heterotrophic Facultative Anaerobic Bacterium Ardenticatena maritima Strain 110S.</title>
        <authorList>
            <person name="Kawaichi S."/>
            <person name="Yoshida T."/>
            <person name="Sako Y."/>
            <person name="Nakamura R."/>
        </authorList>
    </citation>
    <scope>NUCLEOTIDE SEQUENCE [LARGE SCALE GENOMIC DNA]</scope>
    <source>
        <strain evidence="2">110S</strain>
    </source>
</reference>
<dbReference type="SUPFAM" id="SSF52833">
    <property type="entry name" value="Thioredoxin-like"/>
    <property type="match status" value="1"/>
</dbReference>
<evidence type="ECO:0000313" key="2">
    <source>
        <dbReference type="Proteomes" id="UP000037784"/>
    </source>
</evidence>
<name>A0A0M9UDV2_9CHLR</name>
<dbReference type="AlphaFoldDB" id="A0A0M9UDV2"/>
<dbReference type="Proteomes" id="UP000037784">
    <property type="component" value="Unassembled WGS sequence"/>
</dbReference>
<gene>
    <name evidence="1" type="ORF">ARMA_2841</name>
</gene>
<proteinExistence type="predicted"/>
<dbReference type="EMBL" id="BBZA01000260">
    <property type="protein sequence ID" value="GAP64418.1"/>
    <property type="molecule type" value="Genomic_DNA"/>
</dbReference>
<dbReference type="InParanoid" id="A0A0M9UDV2"/>
<evidence type="ECO:0008006" key="3">
    <source>
        <dbReference type="Google" id="ProtNLM"/>
    </source>
</evidence>